<dbReference type="EMBL" id="JAULSU010000003">
    <property type="protein sequence ID" value="KAK0622394.1"/>
    <property type="molecule type" value="Genomic_DNA"/>
</dbReference>
<dbReference type="GO" id="GO:0008270">
    <property type="term" value="F:zinc ion binding"/>
    <property type="evidence" value="ECO:0007669"/>
    <property type="project" value="InterPro"/>
</dbReference>
<protein>
    <recommendedName>
        <fullName evidence="5">Zn(2)-C6 fungal-type domain-containing protein</fullName>
    </recommendedName>
</protein>
<evidence type="ECO:0000256" key="4">
    <source>
        <dbReference type="SAM" id="MobiDB-lite"/>
    </source>
</evidence>
<dbReference type="PANTHER" id="PTHR31001">
    <property type="entry name" value="UNCHARACTERIZED TRANSCRIPTIONAL REGULATORY PROTEIN"/>
    <property type="match status" value="1"/>
</dbReference>
<evidence type="ECO:0000259" key="5">
    <source>
        <dbReference type="PROSITE" id="PS50048"/>
    </source>
</evidence>
<comment type="caution">
    <text evidence="6">The sequence shown here is derived from an EMBL/GenBank/DDBJ whole genome shotgun (WGS) entry which is preliminary data.</text>
</comment>
<gene>
    <name evidence="6" type="ORF">B0T14DRAFT_601167</name>
</gene>
<dbReference type="InterPro" id="IPR007219">
    <property type="entry name" value="XnlR_reg_dom"/>
</dbReference>
<dbReference type="Proteomes" id="UP001175000">
    <property type="component" value="Unassembled WGS sequence"/>
</dbReference>
<dbReference type="GO" id="GO:0000981">
    <property type="term" value="F:DNA-binding transcription factor activity, RNA polymerase II-specific"/>
    <property type="evidence" value="ECO:0007669"/>
    <property type="project" value="InterPro"/>
</dbReference>
<dbReference type="CDD" id="cd00067">
    <property type="entry name" value="GAL4"/>
    <property type="match status" value="1"/>
</dbReference>
<dbReference type="PROSITE" id="PS00463">
    <property type="entry name" value="ZN2_CY6_FUNGAL_1"/>
    <property type="match status" value="1"/>
</dbReference>
<dbReference type="GO" id="GO:0005634">
    <property type="term" value="C:nucleus"/>
    <property type="evidence" value="ECO:0007669"/>
    <property type="project" value="UniProtKB-SubCell"/>
</dbReference>
<dbReference type="SMART" id="SM00906">
    <property type="entry name" value="Fungal_trans"/>
    <property type="match status" value="1"/>
</dbReference>
<dbReference type="InterPro" id="IPR036864">
    <property type="entry name" value="Zn2-C6_fun-type_DNA-bd_sf"/>
</dbReference>
<dbReference type="InterPro" id="IPR050613">
    <property type="entry name" value="Sec_Metabolite_Reg"/>
</dbReference>
<proteinExistence type="predicted"/>
<feature type="domain" description="Zn(2)-C6 fungal-type" evidence="5">
    <location>
        <begin position="18"/>
        <end position="49"/>
    </location>
</feature>
<dbReference type="GO" id="GO:0003677">
    <property type="term" value="F:DNA binding"/>
    <property type="evidence" value="ECO:0007669"/>
    <property type="project" value="InterPro"/>
</dbReference>
<keyword evidence="7" id="KW-1185">Reference proteome</keyword>
<feature type="compositionally biased region" description="Basic and acidic residues" evidence="4">
    <location>
        <begin position="87"/>
        <end position="98"/>
    </location>
</feature>
<dbReference type="InterPro" id="IPR001138">
    <property type="entry name" value="Zn2Cys6_DnaBD"/>
</dbReference>
<dbReference type="CDD" id="cd12148">
    <property type="entry name" value="fungal_TF_MHR"/>
    <property type="match status" value="1"/>
</dbReference>
<sequence>MRSTMQSRPQRRARVPLSCDPCRSRKLKCNREKPCQNCAARSGQAVCWYQGANNIAPSPGDAMRQRIGRLERLVKELVAERQGPLPEHSEKQHGKQNPDLDTTAIDDAQSSYPRMDDWQTVLEEITALKTSIPPSPPTFPDASHSVDGPSLLFLNAPPLDHASILSFLPPKAELDRLLSYFFNRPTFRLSIPPILHPPTFYSNLQSHPFPTCTPTPESFIFLALLFSILATIMLEHHQHGLPPSNPHPHPSPSEIESLFHRYRLLTAQCLHLGDISKGLRYTVETLRLNATAELNRKDDNRRVLWITSGVLVRVAVGMGYHIDPDDCASGVTPLEAEYRRRVWLSVVSMDDVASLWAGLPRTTAGLEVSMREPRNLGWQDLEGDGGGNMGGKVLEGKGLEEETEVTYLICKGRLAQALARVIDFVNAPRRVYGELVEVDRGIRDAYEGLPESMRSGNDIVRMSFSAMYHKGVIVLHRPFMTKGREMGCRGEGRFSRNRCVSSSLALLELQRGLKGMPRLYEMAQMRQLMLLAGMVVIMELELRRKFGDGIDGTREGESNSEDLIGALSVSCECWQEVKAVSDEVLTAGRVIIGMAKELGAWNNKDEGSGPSLELDGPTPSFDMDGMKFDWDTWDTFIDETVFESGPTY</sequence>
<dbReference type="Gene3D" id="4.10.240.10">
    <property type="entry name" value="Zn(2)-C6 fungal-type DNA-binding domain"/>
    <property type="match status" value="1"/>
</dbReference>
<keyword evidence="2" id="KW-0479">Metal-binding</keyword>
<evidence type="ECO:0000256" key="3">
    <source>
        <dbReference type="ARBA" id="ARBA00023242"/>
    </source>
</evidence>
<dbReference type="Pfam" id="PF04082">
    <property type="entry name" value="Fungal_trans"/>
    <property type="match status" value="1"/>
</dbReference>
<dbReference type="Pfam" id="PF00172">
    <property type="entry name" value="Zn_clus"/>
    <property type="match status" value="1"/>
</dbReference>
<dbReference type="SUPFAM" id="SSF57701">
    <property type="entry name" value="Zn2/Cys6 DNA-binding domain"/>
    <property type="match status" value="1"/>
</dbReference>
<evidence type="ECO:0000313" key="7">
    <source>
        <dbReference type="Proteomes" id="UP001175000"/>
    </source>
</evidence>
<reference evidence="6" key="1">
    <citation type="submission" date="2023-06" db="EMBL/GenBank/DDBJ databases">
        <title>Genome-scale phylogeny and comparative genomics of the fungal order Sordariales.</title>
        <authorList>
            <consortium name="Lawrence Berkeley National Laboratory"/>
            <person name="Hensen N."/>
            <person name="Bonometti L."/>
            <person name="Westerberg I."/>
            <person name="Brannstrom I.O."/>
            <person name="Guillou S."/>
            <person name="Cros-Aarteil S."/>
            <person name="Calhoun S."/>
            <person name="Haridas S."/>
            <person name="Kuo A."/>
            <person name="Mondo S."/>
            <person name="Pangilinan J."/>
            <person name="Riley R."/>
            <person name="Labutti K."/>
            <person name="Andreopoulos B."/>
            <person name="Lipzen A."/>
            <person name="Chen C."/>
            <person name="Yanf M."/>
            <person name="Daum C."/>
            <person name="Ng V."/>
            <person name="Clum A."/>
            <person name="Steindorff A."/>
            <person name="Ohm R."/>
            <person name="Martin F."/>
            <person name="Silar P."/>
            <person name="Natvig D."/>
            <person name="Lalanne C."/>
            <person name="Gautier V."/>
            <person name="Ament-Velasquez S.L."/>
            <person name="Kruys A."/>
            <person name="Hutchinson M.I."/>
            <person name="Powell A.J."/>
            <person name="Barry K."/>
            <person name="Miller A.N."/>
            <person name="Grigoriev I.V."/>
            <person name="Debuchy R."/>
            <person name="Gladieux P."/>
            <person name="Thoren M.H."/>
            <person name="Johannesson H."/>
        </authorList>
    </citation>
    <scope>NUCLEOTIDE SEQUENCE</scope>
    <source>
        <strain evidence="6">CBS 606.72</strain>
    </source>
</reference>
<dbReference type="GO" id="GO:0006351">
    <property type="term" value="P:DNA-templated transcription"/>
    <property type="evidence" value="ECO:0007669"/>
    <property type="project" value="InterPro"/>
</dbReference>
<evidence type="ECO:0000313" key="6">
    <source>
        <dbReference type="EMBL" id="KAK0622394.1"/>
    </source>
</evidence>
<feature type="region of interest" description="Disordered" evidence="4">
    <location>
        <begin position="82"/>
        <end position="105"/>
    </location>
</feature>
<name>A0AA39WVH7_9PEZI</name>
<dbReference type="PROSITE" id="PS50048">
    <property type="entry name" value="ZN2_CY6_FUNGAL_2"/>
    <property type="match status" value="1"/>
</dbReference>
<dbReference type="AlphaFoldDB" id="A0AA39WVH7"/>
<organism evidence="6 7">
    <name type="scientific">Immersiella caudata</name>
    <dbReference type="NCBI Taxonomy" id="314043"/>
    <lineage>
        <taxon>Eukaryota</taxon>
        <taxon>Fungi</taxon>
        <taxon>Dikarya</taxon>
        <taxon>Ascomycota</taxon>
        <taxon>Pezizomycotina</taxon>
        <taxon>Sordariomycetes</taxon>
        <taxon>Sordariomycetidae</taxon>
        <taxon>Sordariales</taxon>
        <taxon>Lasiosphaeriaceae</taxon>
        <taxon>Immersiella</taxon>
    </lineage>
</organism>
<evidence type="ECO:0000256" key="2">
    <source>
        <dbReference type="ARBA" id="ARBA00022723"/>
    </source>
</evidence>
<comment type="subcellular location">
    <subcellularLocation>
        <location evidence="1">Nucleus</location>
    </subcellularLocation>
</comment>
<evidence type="ECO:0000256" key="1">
    <source>
        <dbReference type="ARBA" id="ARBA00004123"/>
    </source>
</evidence>
<accession>A0AA39WVH7</accession>
<dbReference type="PANTHER" id="PTHR31001:SF49">
    <property type="entry name" value="ZN(II)2CYS6 TRANSCRIPTION FACTOR (EUROFUNG)"/>
    <property type="match status" value="1"/>
</dbReference>
<keyword evidence="3" id="KW-0539">Nucleus</keyword>
<dbReference type="SMART" id="SM00066">
    <property type="entry name" value="GAL4"/>
    <property type="match status" value="1"/>
</dbReference>